<name>A0A150GYC7_GONPE</name>
<protein>
    <submittedName>
        <fullName evidence="2">Uncharacterized protein</fullName>
    </submittedName>
</protein>
<sequence>MPTTDLLKTFGLSRNPFTDRTAEKTNLDGTSLYIHSDLRGLKPSETTYIFFGRRGSGKTTIRLQLEDAYRRFNEEAAMRGTKGHLIVDLTRPGHMTACLNTFMETMKASIDNWDAVFSESWGTADLVDCILSYAATELVKTFTKPNSEEGRAMAEALRGDARATRQFLLLVHLYARTDTAALKAVRAALLRPKYTATEVTVGAVSAIVGTGAFVAAARQPTVAGAASEYAGAAYDWLCDHVPLLEKHPKLLASALIGTGAAATWYYNRWQRLRSLDRGASLQRNVRVVKPQPVELVAGLVSHLFNDKDSVDTVRLLTLGISAHQKLELLAGLVKLLGWESVAVFGDCFDEVTLLDPVRFPGAIKAFAREACRNDILNFGRLHLFFPDSRLALDLNTDRTLKEARFDRHFVRDLVWSRHQLEELAERRFRAAQQALREEASHSGQQLAAASSGGGPDPTTTSFADLFKKVRGEDFSSYLAKLSTPRELMIMMTEMFSRIEQNPEGGLTAQDMEIAVTKALEQSV</sequence>
<reference evidence="3" key="1">
    <citation type="journal article" date="2016" name="Nat. Commun.">
        <title>The Gonium pectorale genome demonstrates co-option of cell cycle regulation during the evolution of multicellularity.</title>
        <authorList>
            <person name="Hanschen E.R."/>
            <person name="Marriage T.N."/>
            <person name="Ferris P.J."/>
            <person name="Hamaji T."/>
            <person name="Toyoda A."/>
            <person name="Fujiyama A."/>
            <person name="Neme R."/>
            <person name="Noguchi H."/>
            <person name="Minakuchi Y."/>
            <person name="Suzuki M."/>
            <person name="Kawai-Toyooka H."/>
            <person name="Smith D.R."/>
            <person name="Sparks H."/>
            <person name="Anderson J."/>
            <person name="Bakaric R."/>
            <person name="Luria V."/>
            <person name="Karger A."/>
            <person name="Kirschner M.W."/>
            <person name="Durand P.M."/>
            <person name="Michod R.E."/>
            <person name="Nozaki H."/>
            <person name="Olson B.J."/>
        </authorList>
    </citation>
    <scope>NUCLEOTIDE SEQUENCE [LARGE SCALE GENOMIC DNA]</scope>
    <source>
        <strain evidence="3">NIES-2863</strain>
    </source>
</reference>
<gene>
    <name evidence="2" type="ORF">GPECTOR_4g780</name>
</gene>
<evidence type="ECO:0000256" key="1">
    <source>
        <dbReference type="SAM" id="MobiDB-lite"/>
    </source>
</evidence>
<evidence type="ECO:0000313" key="3">
    <source>
        <dbReference type="Proteomes" id="UP000075714"/>
    </source>
</evidence>
<dbReference type="EMBL" id="LSYV01000005">
    <property type="protein sequence ID" value="KXZ54712.1"/>
    <property type="molecule type" value="Genomic_DNA"/>
</dbReference>
<organism evidence="2 3">
    <name type="scientific">Gonium pectorale</name>
    <name type="common">Green alga</name>
    <dbReference type="NCBI Taxonomy" id="33097"/>
    <lineage>
        <taxon>Eukaryota</taxon>
        <taxon>Viridiplantae</taxon>
        <taxon>Chlorophyta</taxon>
        <taxon>core chlorophytes</taxon>
        <taxon>Chlorophyceae</taxon>
        <taxon>CS clade</taxon>
        <taxon>Chlamydomonadales</taxon>
        <taxon>Volvocaceae</taxon>
        <taxon>Gonium</taxon>
    </lineage>
</organism>
<proteinExistence type="predicted"/>
<accession>A0A150GYC7</accession>
<feature type="compositionally biased region" description="Low complexity" evidence="1">
    <location>
        <begin position="441"/>
        <end position="450"/>
    </location>
</feature>
<feature type="region of interest" description="Disordered" evidence="1">
    <location>
        <begin position="439"/>
        <end position="461"/>
    </location>
</feature>
<dbReference type="OrthoDB" id="565013at2759"/>
<dbReference type="Proteomes" id="UP000075714">
    <property type="component" value="Unassembled WGS sequence"/>
</dbReference>
<dbReference type="AlphaFoldDB" id="A0A150GYC7"/>
<keyword evidence="3" id="KW-1185">Reference proteome</keyword>
<comment type="caution">
    <text evidence="2">The sequence shown here is derived from an EMBL/GenBank/DDBJ whole genome shotgun (WGS) entry which is preliminary data.</text>
</comment>
<evidence type="ECO:0000313" key="2">
    <source>
        <dbReference type="EMBL" id="KXZ54712.1"/>
    </source>
</evidence>